<dbReference type="RefSeq" id="WP_068742632.1">
    <property type="nucleotide sequence ID" value="NZ_CBDRGN010000001.1"/>
</dbReference>
<feature type="transmembrane region" description="Helical" evidence="1">
    <location>
        <begin position="53"/>
        <end position="76"/>
    </location>
</feature>
<gene>
    <name evidence="2" type="ORF">SAMN04489793_1733</name>
</gene>
<keyword evidence="1" id="KW-0472">Membrane</keyword>
<dbReference type="EMBL" id="FNSA01000003">
    <property type="protein sequence ID" value="SEC18251.1"/>
    <property type="molecule type" value="Genomic_DNA"/>
</dbReference>
<evidence type="ECO:0000313" key="3">
    <source>
        <dbReference type="Proteomes" id="UP000182241"/>
    </source>
</evidence>
<keyword evidence="1" id="KW-1133">Transmembrane helix</keyword>
<evidence type="ECO:0000313" key="2">
    <source>
        <dbReference type="EMBL" id="SEC18251.1"/>
    </source>
</evidence>
<dbReference type="AlphaFoldDB" id="A0A1H4QF71"/>
<sequence length="185" mass="19954">MILDSPWTELAGVSRPDISAWKWVVIVAAMLLLSVPIMVWKERWRVAWRWSKSVLFFVGFLCIAIPVVAGGAGVIIGDTYAKADVDDVVAQVLSVHPYSVARATAIVVGPSENAAGSVLDVPYQGEGIDYWIDFTGVTRLGDVVPCRSTLSVRRDNAPRGKSAPVFARMVGACGRGTPPLTVERT</sequence>
<keyword evidence="3" id="KW-1185">Reference proteome</keyword>
<accession>A0A1H4QF71</accession>
<keyword evidence="1" id="KW-0812">Transmembrane</keyword>
<evidence type="ECO:0000256" key="1">
    <source>
        <dbReference type="SAM" id="Phobius"/>
    </source>
</evidence>
<name>A0A1H4QF71_TSUTY</name>
<protein>
    <submittedName>
        <fullName evidence="2">Uncharacterized protein</fullName>
    </submittedName>
</protein>
<dbReference type="OrthoDB" id="4774389at2"/>
<feature type="transmembrane region" description="Helical" evidence="1">
    <location>
        <begin position="20"/>
        <end position="41"/>
    </location>
</feature>
<organism evidence="2 3">
    <name type="scientific">Tsukamurella tyrosinosolvens</name>
    <dbReference type="NCBI Taxonomy" id="57704"/>
    <lineage>
        <taxon>Bacteria</taxon>
        <taxon>Bacillati</taxon>
        <taxon>Actinomycetota</taxon>
        <taxon>Actinomycetes</taxon>
        <taxon>Mycobacteriales</taxon>
        <taxon>Tsukamurellaceae</taxon>
        <taxon>Tsukamurella</taxon>
    </lineage>
</organism>
<dbReference type="Proteomes" id="UP000182241">
    <property type="component" value="Unassembled WGS sequence"/>
</dbReference>
<proteinExistence type="predicted"/>
<reference evidence="3" key="1">
    <citation type="submission" date="2016-10" db="EMBL/GenBank/DDBJ databases">
        <authorList>
            <person name="Varghese N."/>
            <person name="Submissions S."/>
        </authorList>
    </citation>
    <scope>NUCLEOTIDE SEQUENCE [LARGE SCALE GENOMIC DNA]</scope>
    <source>
        <strain evidence="3">DSM 44234</strain>
    </source>
</reference>